<evidence type="ECO:0000256" key="1">
    <source>
        <dbReference type="SAM" id="Phobius"/>
    </source>
</evidence>
<proteinExistence type="predicted"/>
<feature type="transmembrane region" description="Helical" evidence="1">
    <location>
        <begin position="59"/>
        <end position="83"/>
    </location>
</feature>
<evidence type="ECO:0000313" key="2">
    <source>
        <dbReference type="EMBL" id="MBO0947291.1"/>
    </source>
</evidence>
<keyword evidence="1" id="KW-1133">Transmembrane helix</keyword>
<feature type="transmembrane region" description="Helical" evidence="1">
    <location>
        <begin position="9"/>
        <end position="28"/>
    </location>
</feature>
<keyword evidence="3" id="KW-1185">Reference proteome</keyword>
<reference evidence="2 3" key="1">
    <citation type="submission" date="2021-03" db="EMBL/GenBank/DDBJ databases">
        <title>Fibrella sp. HMF5405 genome sequencing and assembly.</title>
        <authorList>
            <person name="Kang H."/>
            <person name="Kim H."/>
            <person name="Bae S."/>
            <person name="Joh K."/>
        </authorList>
    </citation>
    <scope>NUCLEOTIDE SEQUENCE [LARGE SCALE GENOMIC DNA]</scope>
    <source>
        <strain evidence="2 3">HMF5405</strain>
    </source>
</reference>
<sequence>MIHSVDHPLINVGQAIVIVSMIRLFFAIRLTPFPMPQLVLGFSVSMLANMVARVTNAKWFYITDIIMWGCFGAVVIAAVFTVLHSQAEAKKLSTAKGETAPVRVSGFFDRWQIQFTWGGAMLVGGILLYGYLKTYLEKEDAKLDKVVAVTKENTNAKKEVAKQLDSTRKEQRAFTDTILKTVDTLKKTSAALMDGQTTIMQGVKSTGTLIEKRSAQTRKTIREQGAQAQP</sequence>
<organism evidence="2 3">
    <name type="scientific">Fibrella forsythiae</name>
    <dbReference type="NCBI Taxonomy" id="2817061"/>
    <lineage>
        <taxon>Bacteria</taxon>
        <taxon>Pseudomonadati</taxon>
        <taxon>Bacteroidota</taxon>
        <taxon>Cytophagia</taxon>
        <taxon>Cytophagales</taxon>
        <taxon>Spirosomataceae</taxon>
        <taxon>Fibrella</taxon>
    </lineage>
</organism>
<keyword evidence="1" id="KW-0812">Transmembrane</keyword>
<comment type="caution">
    <text evidence="2">The sequence shown here is derived from an EMBL/GenBank/DDBJ whole genome shotgun (WGS) entry which is preliminary data.</text>
</comment>
<dbReference type="EMBL" id="JAFMYW010000001">
    <property type="protein sequence ID" value="MBO0947291.1"/>
    <property type="molecule type" value="Genomic_DNA"/>
</dbReference>
<dbReference type="RefSeq" id="WP_207327207.1">
    <property type="nucleotide sequence ID" value="NZ_JAFMYW010000001.1"/>
</dbReference>
<name>A0ABS3JBC3_9BACT</name>
<evidence type="ECO:0000313" key="3">
    <source>
        <dbReference type="Proteomes" id="UP000664628"/>
    </source>
</evidence>
<feature type="transmembrane region" description="Helical" evidence="1">
    <location>
        <begin position="111"/>
        <end position="132"/>
    </location>
</feature>
<keyword evidence="1" id="KW-0472">Membrane</keyword>
<accession>A0ABS3JBC3</accession>
<dbReference type="Proteomes" id="UP000664628">
    <property type="component" value="Unassembled WGS sequence"/>
</dbReference>
<protein>
    <submittedName>
        <fullName evidence="2">Uncharacterized protein</fullName>
    </submittedName>
</protein>
<gene>
    <name evidence="2" type="ORF">J2I46_01770</name>
</gene>